<name>A0A062V394_9EURY</name>
<comment type="caution">
    <text evidence="1">The sequence shown here is derived from an EMBL/GenBank/DDBJ whole genome shotgun (WGS) entry which is preliminary data.</text>
</comment>
<proteinExistence type="predicted"/>
<evidence type="ECO:0000313" key="1">
    <source>
        <dbReference type="EMBL" id="KCZ70294.1"/>
    </source>
</evidence>
<accession>A0A062V394</accession>
<dbReference type="AlphaFoldDB" id="A0A062V394"/>
<dbReference type="Pfam" id="PF11225">
    <property type="entry name" value="DUF3024"/>
    <property type="match status" value="1"/>
</dbReference>
<sequence>MKRRQKVWVFRPPKPPKPKVPENIKIEVETKASELIESYLKPTYIKPPPEDKHFSYIVDIYAKWYRSYFHFYAKYCCPAPNCISPFFETKFARMEYVGNGLFNLSYMRYTGQWLELFTDLSVDECLATIRDDPHFMP</sequence>
<organism evidence="1 2">
    <name type="scientific">Candidatus Methanoperedens nitratireducens</name>
    <dbReference type="NCBI Taxonomy" id="1392998"/>
    <lineage>
        <taxon>Archaea</taxon>
        <taxon>Methanobacteriati</taxon>
        <taxon>Methanobacteriota</taxon>
        <taxon>Stenosarchaea group</taxon>
        <taxon>Methanomicrobia</taxon>
        <taxon>Methanosarcinales</taxon>
        <taxon>ANME-2 cluster</taxon>
        <taxon>Candidatus Methanoperedentaceae</taxon>
        <taxon>Candidatus Methanoperedens</taxon>
    </lineage>
</organism>
<dbReference type="RefSeq" id="WP_048094044.1">
    <property type="nucleotide sequence ID" value="NZ_JMIY01000009.1"/>
</dbReference>
<dbReference type="Proteomes" id="UP000027153">
    <property type="component" value="Unassembled WGS sequence"/>
</dbReference>
<dbReference type="InterPro" id="IPR021388">
    <property type="entry name" value="DUF3024"/>
</dbReference>
<gene>
    <name evidence="1" type="ORF">ANME2D_03410</name>
</gene>
<protein>
    <submittedName>
        <fullName evidence="1">Uncharacterized protein</fullName>
    </submittedName>
</protein>
<evidence type="ECO:0000313" key="2">
    <source>
        <dbReference type="Proteomes" id="UP000027153"/>
    </source>
</evidence>
<reference evidence="1 2" key="1">
    <citation type="journal article" date="2013" name="Nature">
        <title>Anaerobic oxidation of methane coupled to nitrate reduction in a novel archaeal lineage.</title>
        <authorList>
            <person name="Haroon M.F."/>
            <person name="Hu S."/>
            <person name="Shi Y."/>
            <person name="Imelfort M."/>
            <person name="Keller J."/>
            <person name="Hugenholtz P."/>
            <person name="Yuan Z."/>
            <person name="Tyson G.W."/>
        </authorList>
    </citation>
    <scope>NUCLEOTIDE SEQUENCE [LARGE SCALE GENOMIC DNA]</scope>
    <source>
        <strain evidence="1 2">ANME-2d</strain>
    </source>
</reference>
<dbReference type="EMBL" id="JMIY01000009">
    <property type="protein sequence ID" value="KCZ70294.1"/>
    <property type="molecule type" value="Genomic_DNA"/>
</dbReference>
<keyword evidence="2" id="KW-1185">Reference proteome</keyword>